<feature type="signal peptide" evidence="3">
    <location>
        <begin position="1"/>
        <end position="18"/>
    </location>
</feature>
<feature type="region of interest" description="Disordered" evidence="1">
    <location>
        <begin position="156"/>
        <end position="201"/>
    </location>
</feature>
<feature type="compositionally biased region" description="Gly residues" evidence="1">
    <location>
        <begin position="244"/>
        <end position="261"/>
    </location>
</feature>
<evidence type="ECO:0000256" key="2">
    <source>
        <dbReference type="SAM" id="Phobius"/>
    </source>
</evidence>
<sequence>MNKFLTPLLVAIVTMTMGERAPQVPRETGLVPPAAAAPVSASVPAPAPAPETAFAVAFFASAAPAITTTSNTWVNSQTCGWVANVSSYPWTCDPDYSCTTNKAHVIGCASGTYSPLFSVCVDYSAVVAGSCDVANTNSGCCSVVTMLDEPQFVLDSRTSTSTGTGSITSTTSDSGGVAASPTATPSSSSSSTTDAAGSGGDDKETINVVAITIGTILGFFLVLGLVRFAASFRFRYDARRRQQQGGGNGNGNGGGGGGSGGNESHIELVVLPQQPQRQQQQQEQERQI</sequence>
<evidence type="ECO:0000256" key="1">
    <source>
        <dbReference type="SAM" id="MobiDB-lite"/>
    </source>
</evidence>
<comment type="caution">
    <text evidence="4">The sequence shown here is derived from an EMBL/GenBank/DDBJ whole genome shotgun (WGS) entry which is preliminary data.</text>
</comment>
<keyword evidence="5" id="KW-1185">Reference proteome</keyword>
<dbReference type="RefSeq" id="XP_066703012.1">
    <property type="nucleotide sequence ID" value="XM_066840385.1"/>
</dbReference>
<feature type="transmembrane region" description="Helical" evidence="2">
    <location>
        <begin position="208"/>
        <end position="230"/>
    </location>
</feature>
<feature type="compositionally biased region" description="Low complexity" evidence="1">
    <location>
        <begin position="156"/>
        <end position="196"/>
    </location>
</feature>
<organism evidence="4 5">
    <name type="scientific">Apiospora aurea</name>
    <dbReference type="NCBI Taxonomy" id="335848"/>
    <lineage>
        <taxon>Eukaryota</taxon>
        <taxon>Fungi</taxon>
        <taxon>Dikarya</taxon>
        <taxon>Ascomycota</taxon>
        <taxon>Pezizomycotina</taxon>
        <taxon>Sordariomycetes</taxon>
        <taxon>Xylariomycetidae</taxon>
        <taxon>Amphisphaeriales</taxon>
        <taxon>Apiosporaceae</taxon>
        <taxon>Apiospora</taxon>
    </lineage>
</organism>
<feature type="chain" id="PRO_5046459475" evidence="3">
    <location>
        <begin position="19"/>
        <end position="288"/>
    </location>
</feature>
<keyword evidence="2" id="KW-0812">Transmembrane</keyword>
<proteinExistence type="predicted"/>
<name>A0ABR1QLT4_9PEZI</name>
<keyword evidence="2" id="KW-1133">Transmembrane helix</keyword>
<evidence type="ECO:0000313" key="5">
    <source>
        <dbReference type="Proteomes" id="UP001391051"/>
    </source>
</evidence>
<feature type="compositionally biased region" description="Low complexity" evidence="1">
    <location>
        <begin position="272"/>
        <end position="282"/>
    </location>
</feature>
<evidence type="ECO:0000313" key="4">
    <source>
        <dbReference type="EMBL" id="KAK7959309.1"/>
    </source>
</evidence>
<dbReference type="EMBL" id="JAQQWE010000003">
    <property type="protein sequence ID" value="KAK7959309.1"/>
    <property type="molecule type" value="Genomic_DNA"/>
</dbReference>
<evidence type="ECO:0000256" key="3">
    <source>
        <dbReference type="SAM" id="SignalP"/>
    </source>
</evidence>
<reference evidence="4 5" key="1">
    <citation type="submission" date="2023-01" db="EMBL/GenBank/DDBJ databases">
        <title>Analysis of 21 Apiospora genomes using comparative genomics revels a genus with tremendous synthesis potential of carbohydrate active enzymes and secondary metabolites.</title>
        <authorList>
            <person name="Sorensen T."/>
        </authorList>
    </citation>
    <scope>NUCLEOTIDE SEQUENCE [LARGE SCALE GENOMIC DNA]</scope>
    <source>
        <strain evidence="4 5">CBS 24483</strain>
    </source>
</reference>
<protein>
    <submittedName>
        <fullName evidence="4">Uncharacterized protein</fullName>
    </submittedName>
</protein>
<dbReference type="GeneID" id="92073447"/>
<keyword evidence="2" id="KW-0472">Membrane</keyword>
<gene>
    <name evidence="4" type="ORF">PG986_004163</name>
</gene>
<feature type="region of interest" description="Disordered" evidence="1">
    <location>
        <begin position="241"/>
        <end position="288"/>
    </location>
</feature>
<dbReference type="Proteomes" id="UP001391051">
    <property type="component" value="Unassembled WGS sequence"/>
</dbReference>
<accession>A0ABR1QLT4</accession>
<keyword evidence="3" id="KW-0732">Signal</keyword>